<dbReference type="EMBL" id="SAVB01000006">
    <property type="protein sequence ID" value="RWR50635.1"/>
    <property type="molecule type" value="Genomic_DNA"/>
</dbReference>
<name>A0A443LNA6_9RHOB</name>
<dbReference type="AlphaFoldDB" id="A0A443LNA6"/>
<evidence type="ECO:0000313" key="2">
    <source>
        <dbReference type="Proteomes" id="UP000286594"/>
    </source>
</evidence>
<reference evidence="1 2" key="1">
    <citation type="submission" date="2019-01" db="EMBL/GenBank/DDBJ databases">
        <title>Sinorhodobacter populi sp. nov. isolated from the symptomatic bark tissue of Populus euramericana canker.</title>
        <authorList>
            <person name="Xu G."/>
        </authorList>
    </citation>
    <scope>NUCLEOTIDE SEQUENCE [LARGE SCALE GENOMIC DNA]</scope>
    <source>
        <strain evidence="1 2">CCTCC AB2012026</strain>
    </source>
</reference>
<organism evidence="1 2">
    <name type="scientific">Paenirhodobacter ferrireducens</name>
    <dbReference type="NCBI Taxonomy" id="1215032"/>
    <lineage>
        <taxon>Bacteria</taxon>
        <taxon>Pseudomonadati</taxon>
        <taxon>Pseudomonadota</taxon>
        <taxon>Alphaproteobacteria</taxon>
        <taxon>Rhodobacterales</taxon>
        <taxon>Rhodobacter group</taxon>
        <taxon>Paenirhodobacter</taxon>
    </lineage>
</organism>
<comment type="caution">
    <text evidence="1">The sequence shown here is derived from an EMBL/GenBank/DDBJ whole genome shotgun (WGS) entry which is preliminary data.</text>
</comment>
<dbReference type="RefSeq" id="WP_128148193.1">
    <property type="nucleotide sequence ID" value="NZ_SAVB01000006.1"/>
</dbReference>
<sequence length="104" mass="10888">MSGFSSNHLLVLDGSSGAFRRSAGDLGEVIALLHGGVRPDPETLSRLCLSLRSVQAFLIEEADEQAGREAVSKAFCEDAALRAAVAALVRPVHVAMPVTEVSDA</sequence>
<gene>
    <name evidence="1" type="ORF">EOW65_06695</name>
</gene>
<dbReference type="OrthoDB" id="7690686at2"/>
<dbReference type="Proteomes" id="UP000286594">
    <property type="component" value="Unassembled WGS sequence"/>
</dbReference>
<evidence type="ECO:0000313" key="1">
    <source>
        <dbReference type="EMBL" id="RWR50635.1"/>
    </source>
</evidence>
<protein>
    <submittedName>
        <fullName evidence="1">Uncharacterized protein</fullName>
    </submittedName>
</protein>
<keyword evidence="2" id="KW-1185">Reference proteome</keyword>
<accession>A0A443LNA6</accession>
<proteinExistence type="predicted"/>